<name>A0A4R5AKP0_9ACTN</name>
<feature type="domain" description="Calcineurin-like phosphoesterase" evidence="2">
    <location>
        <begin position="791"/>
        <end position="969"/>
    </location>
</feature>
<dbReference type="Pfam" id="PF00149">
    <property type="entry name" value="Metallophos"/>
    <property type="match status" value="1"/>
</dbReference>
<evidence type="ECO:0000259" key="2">
    <source>
        <dbReference type="Pfam" id="PF00149"/>
    </source>
</evidence>
<keyword evidence="5" id="KW-1185">Reference proteome</keyword>
<evidence type="ECO:0000259" key="3">
    <source>
        <dbReference type="Pfam" id="PF09992"/>
    </source>
</evidence>
<sequence>MGRFRQGASNHFNEIGLYLSHKDSMPMSSTTARRRCLTSLSALTASAVAFGLLSTTPAAAGSDGPSLTDDAIELVDRTEQIGPGITLRELTSVTPTGWYDQRILTADLANPAVTSDLLAGEHVTDRAPTSEMVNEAGAVAGVNGDFFDINNSGAPLGAEVRDGELLKSSDYGTWTHVGVGMDGIGRAVDMTLDATATFGGTAHPVVSLNASNTMSGSPADAILAYTSAWGTYRRSIGVTGATDVASVLVQDDRVVSVDPSTAGEGAIPGGAFVLVGREAGAAAIRTLRPGDPVTLSYELSDEIARQMRFVIGSNRELVRDGVARPDSELDNAVHPRTVIGFKDDGRTMLLVTNDGRQPPVAGMTMRELARFMVRLGAETAWNLDGGGSTSMVARPLGEEQATVRNSPSDGSERLDPNGVGLFVAPGNGRARQLVITPDEEIARAFPGLHRTLTAKAVDNHLTPVALDPAAVRWRSSGGTFDGSVLSVPEGRRGRVVVHATAGAAQGVRSVRILGELDSLELSTNRISIGEASPRNAVRVDVTGRDAQGFAAPVEFVDLDLTYDESVVDITPSGTGLLITPLAAGGTVVELRAAGHTVKLPVTVGVQTVQVYDFQDDYAANGRWTRNGTAGVPMTISDDPEGIRLDFGAARNKGITAASNPNRWVQIPGQPLRVRLKIKSNVFIPNGLTYAGFWDAAGNSVGVYGTGLQPSDQWQYATFTIPSSAVFPIRFNSFQGINTAVDQQAPGRFVLGGLEADVPSQIDLPPVDPLRADPLVSADGQAQPGADWTFATLSDVQFTASAPDLTQVAVAALNRIRAEEPDLVVLNGDIVDRGLPEDIALARETLEAGGCDLVAVGEEPAAESTPDLDSGTIPCYYVPGNHESYGVNNTQSTLDAWEAEFGRPYRTFDHKGTRFILLNSALGSLRGSDWDQLPMLQEALATAAEDESVSNVMVFAHHPVDDPAETKSSQLGDRMEVRLIERLLADFRSSSNKGAAMVGSHAQIVDVQRREGVQYVVHPTSGKAPYGTPDRGGFTGWVEWGVDRDTSGANRWLSADVRAFAQEVVVEAPETVEVGRAVTVGGHVVQPSGVLPGSRVVPLAYPMSVHWSGDDGLAIGSGEAAIRRARAQGKVAILDPVTRELTGLRTGEVTLEVTNDSMRRYTGEESLAPVTGRTTVRVVAAAGAGARVDAAAPVFTALASDDAGAVRAVTITNSGDLPLVVSELTVTADGAGSARAAGTASAFALAGPSACMRAPIAPGASCEVPVRFTPPAVGATATADLVVGTNAPGGPIEVALTGAAADPASAEPEAPGQDGPVPVDEPTAGPGGESGSALAGPLPRQG</sequence>
<dbReference type="GO" id="GO:0016787">
    <property type="term" value="F:hydrolase activity"/>
    <property type="evidence" value="ECO:0007669"/>
    <property type="project" value="InterPro"/>
</dbReference>
<dbReference type="InterPro" id="IPR013783">
    <property type="entry name" value="Ig-like_fold"/>
</dbReference>
<proteinExistence type="predicted"/>
<dbReference type="Proteomes" id="UP000295217">
    <property type="component" value="Unassembled WGS sequence"/>
</dbReference>
<evidence type="ECO:0000313" key="5">
    <source>
        <dbReference type="Proteomes" id="UP000295217"/>
    </source>
</evidence>
<feature type="compositionally biased region" description="Low complexity" evidence="1">
    <location>
        <begin position="1298"/>
        <end position="1310"/>
    </location>
</feature>
<reference evidence="4 5" key="1">
    <citation type="submission" date="2019-02" db="EMBL/GenBank/DDBJ databases">
        <title>Draft genome sequences of novel Actinobacteria.</title>
        <authorList>
            <person name="Sahin N."/>
            <person name="Ay H."/>
            <person name="Saygin H."/>
        </authorList>
    </citation>
    <scope>NUCLEOTIDE SEQUENCE [LARGE SCALE GENOMIC DNA]</scope>
    <source>
        <strain evidence="4 5">8K307</strain>
    </source>
</reference>
<feature type="domain" description="Phosphodiester glycosidase" evidence="3">
    <location>
        <begin position="246"/>
        <end position="422"/>
    </location>
</feature>
<dbReference type="Pfam" id="PF09992">
    <property type="entry name" value="NAGPA"/>
    <property type="match status" value="1"/>
</dbReference>
<dbReference type="SUPFAM" id="SSF56300">
    <property type="entry name" value="Metallo-dependent phosphatases"/>
    <property type="match status" value="1"/>
</dbReference>
<dbReference type="GO" id="GO:0005975">
    <property type="term" value="P:carbohydrate metabolic process"/>
    <property type="evidence" value="ECO:0007669"/>
    <property type="project" value="UniProtKB-ARBA"/>
</dbReference>
<dbReference type="InterPro" id="IPR004843">
    <property type="entry name" value="Calcineurin-like_PHP"/>
</dbReference>
<dbReference type="OrthoDB" id="9809781at2"/>
<dbReference type="EMBL" id="SMLB01000005">
    <property type="protein sequence ID" value="TDD71574.1"/>
    <property type="molecule type" value="Genomic_DNA"/>
</dbReference>
<dbReference type="PANTHER" id="PTHR40446">
    <property type="entry name" value="N-ACETYLGLUCOSAMINE-1-PHOSPHODIESTER ALPHA-N-ACETYLGLUCOSAMINIDASE"/>
    <property type="match status" value="1"/>
</dbReference>
<dbReference type="InterPro" id="IPR029052">
    <property type="entry name" value="Metallo-depent_PP-like"/>
</dbReference>
<comment type="caution">
    <text evidence="4">The sequence shown here is derived from an EMBL/GenBank/DDBJ whole genome shotgun (WGS) entry which is preliminary data.</text>
</comment>
<evidence type="ECO:0000256" key="1">
    <source>
        <dbReference type="SAM" id="MobiDB-lite"/>
    </source>
</evidence>
<gene>
    <name evidence="4" type="ORF">E1262_05330</name>
</gene>
<feature type="region of interest" description="Disordered" evidence="1">
    <location>
        <begin position="1295"/>
        <end position="1341"/>
    </location>
</feature>
<accession>A0A4R5AKP0</accession>
<organism evidence="4 5">
    <name type="scientific">Jiangella aurantiaca</name>
    <dbReference type="NCBI Taxonomy" id="2530373"/>
    <lineage>
        <taxon>Bacteria</taxon>
        <taxon>Bacillati</taxon>
        <taxon>Actinomycetota</taxon>
        <taxon>Actinomycetes</taxon>
        <taxon>Jiangellales</taxon>
        <taxon>Jiangellaceae</taxon>
        <taxon>Jiangella</taxon>
    </lineage>
</organism>
<dbReference type="InterPro" id="IPR018711">
    <property type="entry name" value="NAGPA"/>
</dbReference>
<dbReference type="PANTHER" id="PTHR40446:SF2">
    <property type="entry name" value="N-ACETYLGLUCOSAMINE-1-PHOSPHODIESTER ALPHA-N-ACETYLGLUCOSAMINIDASE"/>
    <property type="match status" value="1"/>
</dbReference>
<protein>
    <submittedName>
        <fullName evidence="4">Metallophosphoesterase</fullName>
    </submittedName>
</protein>
<evidence type="ECO:0000313" key="4">
    <source>
        <dbReference type="EMBL" id="TDD71574.1"/>
    </source>
</evidence>
<dbReference type="Gene3D" id="3.60.21.10">
    <property type="match status" value="1"/>
</dbReference>
<dbReference type="Gene3D" id="2.60.40.10">
    <property type="entry name" value="Immunoglobulins"/>
    <property type="match status" value="1"/>
</dbReference>